<proteinExistence type="inferred from homology"/>
<name>A0ABY4P7F7_9LACO</name>
<evidence type="ECO:0000313" key="7">
    <source>
        <dbReference type="Proteomes" id="UP000831495"/>
    </source>
</evidence>
<evidence type="ECO:0000256" key="3">
    <source>
        <dbReference type="ARBA" id="ARBA00023239"/>
    </source>
</evidence>
<dbReference type="InterPro" id="IPR007214">
    <property type="entry name" value="YbaK/aa-tRNA-synth-assoc-dom"/>
</dbReference>
<gene>
    <name evidence="6" type="ORF">MOO45_04800</name>
</gene>
<dbReference type="EC" id="4.2.-.-" evidence="4"/>
<reference evidence="6" key="1">
    <citation type="journal article" date="2022" name="Int. J. Syst. Evol. Microbiol.">
        <title>Apilactobacillus apisilvae sp. nov., Nicolia spurrieriana gen. nov. sp. nov., Bombilactobacillus folatiphilus sp. nov. and Bombilactobacillus thymidiniphilus sp. nov., four new lactic acid bacterial isolates from stingless bees Tetragonula carbonaria and Austroplebeia australis.</title>
        <authorList>
            <person name="Oliphant S.A."/>
            <person name="Watson-Haigh N.S."/>
            <person name="Sumby K.M."/>
            <person name="Gardner J."/>
            <person name="Groom S."/>
            <person name="Jiranek V."/>
        </authorList>
    </citation>
    <scope>NUCLEOTIDE SEQUENCE</scope>
    <source>
        <strain evidence="6">SG4_D2</strain>
    </source>
</reference>
<dbReference type="Pfam" id="PF04073">
    <property type="entry name" value="tRNA_edit"/>
    <property type="match status" value="1"/>
</dbReference>
<sequence>MSKKKRLSKTLVEKILDKNQIAYQSVTFATQKQGDVQQISPEQTTTPQTIYKTLVLDGNKTGPLVGVIPLNKHLSYKLLAQASQNKKVAMVPLKKLKQTSGFEHGANSPIGIREQHNYPIYFDSQAQIDQQITISAGKIGRSVTVDIKDVLSLVDGHLASLSVDSPED</sequence>
<feature type="domain" description="YbaK/aminoacyl-tRNA synthetase-associated" evidence="5">
    <location>
        <begin position="37"/>
        <end position="151"/>
    </location>
</feature>
<dbReference type="InterPro" id="IPR036754">
    <property type="entry name" value="YbaK/aa-tRNA-synt-asso_dom_sf"/>
</dbReference>
<dbReference type="PIRSF" id="PIRSF006181">
    <property type="entry name" value="EbsC_YbaK"/>
    <property type="match status" value="1"/>
</dbReference>
<evidence type="ECO:0000259" key="5">
    <source>
        <dbReference type="Pfam" id="PF04073"/>
    </source>
</evidence>
<dbReference type="InterPro" id="IPR004369">
    <property type="entry name" value="Prolyl-tRNA_editing_YbaK/EbsC"/>
</dbReference>
<evidence type="ECO:0000256" key="1">
    <source>
        <dbReference type="ARBA" id="ARBA00009798"/>
    </source>
</evidence>
<dbReference type="RefSeq" id="WP_249513817.1">
    <property type="nucleotide sequence ID" value="NZ_CP093366.1"/>
</dbReference>
<evidence type="ECO:0000256" key="2">
    <source>
        <dbReference type="ARBA" id="ARBA00022917"/>
    </source>
</evidence>
<organism evidence="6 7">
    <name type="scientific">Bombilactobacillus folatiphilus</name>
    <dbReference type="NCBI Taxonomy" id="2923362"/>
    <lineage>
        <taxon>Bacteria</taxon>
        <taxon>Bacillati</taxon>
        <taxon>Bacillota</taxon>
        <taxon>Bacilli</taxon>
        <taxon>Lactobacillales</taxon>
        <taxon>Lactobacillaceae</taxon>
        <taxon>Bombilactobacillus</taxon>
    </lineage>
</organism>
<keyword evidence="7" id="KW-1185">Reference proteome</keyword>
<dbReference type="EMBL" id="CP093366">
    <property type="protein sequence ID" value="UQS81547.1"/>
    <property type="molecule type" value="Genomic_DNA"/>
</dbReference>
<dbReference type="SUPFAM" id="SSF55826">
    <property type="entry name" value="YbaK/ProRS associated domain"/>
    <property type="match status" value="1"/>
</dbReference>
<keyword evidence="3 4" id="KW-0456">Lyase</keyword>
<dbReference type="Proteomes" id="UP000831495">
    <property type="component" value="Chromosome"/>
</dbReference>
<comment type="similarity">
    <text evidence="1 4">Belongs to the prolyl-tRNA editing family. YbaK/EbsC subfamily.</text>
</comment>
<protein>
    <recommendedName>
        <fullName evidence="4">Cys-tRNA(Pro)/Cys-tRNA(Cys) deacylase</fullName>
        <ecNumber evidence="4">4.2.-.-</ecNumber>
    </recommendedName>
</protein>
<evidence type="ECO:0000256" key="4">
    <source>
        <dbReference type="PIRNR" id="PIRNR006181"/>
    </source>
</evidence>
<evidence type="ECO:0000313" key="6">
    <source>
        <dbReference type="EMBL" id="UQS81547.1"/>
    </source>
</evidence>
<dbReference type="Gene3D" id="3.90.960.10">
    <property type="entry name" value="YbaK/aminoacyl-tRNA synthetase-associated domain"/>
    <property type="match status" value="1"/>
</dbReference>
<keyword evidence="2 4" id="KW-0648">Protein biosynthesis</keyword>
<dbReference type="PANTHER" id="PTHR30411">
    <property type="entry name" value="CYTOPLASMIC PROTEIN"/>
    <property type="match status" value="1"/>
</dbReference>
<dbReference type="PANTHER" id="PTHR30411:SF0">
    <property type="entry name" value="CYS-TRNA(PRO)_CYS-TRNA(CYS) DEACYLASE YBAK"/>
    <property type="match status" value="1"/>
</dbReference>
<accession>A0ABY4P7F7</accession>